<keyword evidence="2" id="KW-1185">Reference proteome</keyword>
<dbReference type="KEGG" id="pseg:D3H65_11925"/>
<dbReference type="EMBL" id="CP032157">
    <property type="protein sequence ID" value="AXY74645.1"/>
    <property type="molecule type" value="Genomic_DNA"/>
</dbReference>
<reference evidence="1 2" key="1">
    <citation type="submission" date="2018-09" db="EMBL/GenBank/DDBJ databases">
        <title>Genome sequencing of strain 6GH32-13.</title>
        <authorList>
            <person name="Weon H.-Y."/>
            <person name="Heo J."/>
            <person name="Kwon S.-W."/>
        </authorList>
    </citation>
    <scope>NUCLEOTIDE SEQUENCE [LARGE SCALE GENOMIC DNA]</scope>
    <source>
        <strain evidence="1 2">5GH32-13</strain>
    </source>
</reference>
<dbReference type="AlphaFoldDB" id="A0A3B7MSN9"/>
<proteinExistence type="predicted"/>
<dbReference type="RefSeq" id="WP_119050530.1">
    <property type="nucleotide sequence ID" value="NZ_CP032157.1"/>
</dbReference>
<dbReference type="Proteomes" id="UP000263900">
    <property type="component" value="Chromosome"/>
</dbReference>
<sequence length="388" mass="40988">MSNWKFTDQYGSTYPALANSILSILVFDITGTSPVTGTAFSANLDLTATGNAMNVLAKLTGVTTIAMTGTVTTDNNTLSVNLQASDTTALTTALAACIPIIGGQLLKSAGISIVTVTTTQQTSSDDPTTDEIDLSMTIALGSGTGTLTTQIPMSDGFFHISATFTNFGIGLSDLNFLVPGSNDFSSCFPATQLGPYYNNQTKLELLSLGVTLYVSTSPSLSVVVNGVDISIGITNIPIYKQALYLDPLAVWINVANVNTTPAPTWGLEGNFVLCNYNRPGDTANPDFSFDLQMGFPNPPNEPNFSLSGNFDNPYNQPVSQIVSDLLGQATDLGIGNNITLQKFDFYSDADVTTGTISDFGFEIAMSGQFGIFENFSLESFSLSVAYSA</sequence>
<accession>A0A3B7MSN9</accession>
<name>A0A3B7MSN9_9BACT</name>
<organism evidence="1 2">
    <name type="scientific">Paraflavitalea soli</name>
    <dbReference type="NCBI Taxonomy" id="2315862"/>
    <lineage>
        <taxon>Bacteria</taxon>
        <taxon>Pseudomonadati</taxon>
        <taxon>Bacteroidota</taxon>
        <taxon>Chitinophagia</taxon>
        <taxon>Chitinophagales</taxon>
        <taxon>Chitinophagaceae</taxon>
        <taxon>Paraflavitalea</taxon>
    </lineage>
</organism>
<protein>
    <submittedName>
        <fullName evidence="1">Uncharacterized protein</fullName>
    </submittedName>
</protein>
<evidence type="ECO:0000313" key="2">
    <source>
        <dbReference type="Proteomes" id="UP000263900"/>
    </source>
</evidence>
<dbReference type="OrthoDB" id="1489990at2"/>
<evidence type="ECO:0000313" key="1">
    <source>
        <dbReference type="EMBL" id="AXY74645.1"/>
    </source>
</evidence>
<gene>
    <name evidence="1" type="ORF">D3H65_11925</name>
</gene>